<name>A0A173LLA7_9ACTN</name>
<dbReference type="InterPro" id="IPR007899">
    <property type="entry name" value="CHAD_dom"/>
</dbReference>
<reference evidence="5 6" key="1">
    <citation type="submission" date="2016-06" db="EMBL/GenBank/DDBJ databases">
        <title>Complete genome sequence of a saline-alkali tolerant type strain Dietzia timorensis ID05-A0528T.</title>
        <authorList>
            <person name="Wu X."/>
        </authorList>
    </citation>
    <scope>NUCLEOTIDE SEQUENCE [LARGE SCALE GENOMIC DNA]</scope>
    <source>
        <strain evidence="5 6">ID05-A0528</strain>
    </source>
</reference>
<dbReference type="PROSITE" id="PS51708">
    <property type="entry name" value="CHAD"/>
    <property type="match status" value="1"/>
</dbReference>
<feature type="coiled-coil region" evidence="1">
    <location>
        <begin position="415"/>
        <end position="449"/>
    </location>
</feature>
<protein>
    <recommendedName>
        <fullName evidence="7">CHAD domain-containing protein</fullName>
    </recommendedName>
</protein>
<dbReference type="EMBL" id="CP015961">
    <property type="protein sequence ID" value="ANI92087.1"/>
    <property type="molecule type" value="Genomic_DNA"/>
</dbReference>
<feature type="domain" description="CYTH" evidence="3">
    <location>
        <begin position="6"/>
        <end position="206"/>
    </location>
</feature>
<evidence type="ECO:0000313" key="5">
    <source>
        <dbReference type="EMBL" id="ANI92087.1"/>
    </source>
</evidence>
<organism evidence="5 6">
    <name type="scientific">Dietzia timorensis</name>
    <dbReference type="NCBI Taxonomy" id="499555"/>
    <lineage>
        <taxon>Bacteria</taxon>
        <taxon>Bacillati</taxon>
        <taxon>Actinomycetota</taxon>
        <taxon>Actinomycetes</taxon>
        <taxon>Mycobacteriales</taxon>
        <taxon>Dietziaceae</taxon>
        <taxon>Dietzia</taxon>
    </lineage>
</organism>
<dbReference type="Gene3D" id="1.40.20.10">
    <property type="entry name" value="CHAD domain"/>
    <property type="match status" value="1"/>
</dbReference>
<feature type="compositionally biased region" description="Basic residues" evidence="2">
    <location>
        <begin position="557"/>
        <end position="579"/>
    </location>
</feature>
<keyword evidence="1" id="KW-0175">Coiled coil</keyword>
<dbReference type="InterPro" id="IPR023577">
    <property type="entry name" value="CYTH_domain"/>
</dbReference>
<accession>A0A173LLA7</accession>
<dbReference type="PROSITE" id="PS51707">
    <property type="entry name" value="CYTH"/>
    <property type="match status" value="1"/>
</dbReference>
<dbReference type="Gene3D" id="2.40.320.10">
    <property type="entry name" value="Hypothetical Protein Pfu-838710-001"/>
    <property type="match status" value="1"/>
</dbReference>
<keyword evidence="6" id="KW-1185">Reference proteome</keyword>
<dbReference type="InterPro" id="IPR038186">
    <property type="entry name" value="CHAD_dom_sf"/>
</dbReference>
<proteinExistence type="predicted"/>
<dbReference type="KEGG" id="dtm:BJL86_1305"/>
<dbReference type="PANTHER" id="PTHR39339:SF1">
    <property type="entry name" value="CHAD DOMAIN-CONTAINING PROTEIN"/>
    <property type="match status" value="1"/>
</dbReference>
<evidence type="ECO:0000259" key="3">
    <source>
        <dbReference type="PROSITE" id="PS51707"/>
    </source>
</evidence>
<dbReference type="PANTHER" id="PTHR39339">
    <property type="entry name" value="SLR1444 PROTEIN"/>
    <property type="match status" value="1"/>
</dbReference>
<dbReference type="SMART" id="SM00880">
    <property type="entry name" value="CHAD"/>
    <property type="match status" value="1"/>
</dbReference>
<dbReference type="InterPro" id="IPR033469">
    <property type="entry name" value="CYTH-like_dom_sf"/>
</dbReference>
<dbReference type="Pfam" id="PF05235">
    <property type="entry name" value="CHAD"/>
    <property type="match status" value="1"/>
</dbReference>
<feature type="domain" description="CHAD" evidence="4">
    <location>
        <begin position="210"/>
        <end position="546"/>
    </location>
</feature>
<evidence type="ECO:0000313" key="6">
    <source>
        <dbReference type="Proteomes" id="UP000186104"/>
    </source>
</evidence>
<feature type="region of interest" description="Disordered" evidence="2">
    <location>
        <begin position="377"/>
        <end position="414"/>
    </location>
</feature>
<dbReference type="STRING" id="499555.BJL86_1305"/>
<dbReference type="Pfam" id="PF01928">
    <property type="entry name" value="CYTH"/>
    <property type="match status" value="1"/>
</dbReference>
<dbReference type="SUPFAM" id="SSF55154">
    <property type="entry name" value="CYTH-like phosphatases"/>
    <property type="match status" value="1"/>
</dbReference>
<dbReference type="CDD" id="cd07374">
    <property type="entry name" value="CYTH-like_Pase"/>
    <property type="match status" value="1"/>
</dbReference>
<sequence>MTPGTHWEVESTFDVSTSADVPDLTLGGDLDARTEQVHHLSATYYDAEDLRLTRAKITVRRRTGGKDDGWHIKLPAVETSAGSTGRTELSFPLTDSTDVPDEVRTAVWGYARRDELIPIARIDNERHETVLKRGGSPMVEFCDDHVQGTRLADGASISWREWELELVDSERDGSVDVLSRLSAACLGAGATASPLASKLAKTIGPTDDAAPPASSAVASMLRADVEKLLSGDAGARLGLEVGIHAMRTSARNLQTTLNAHAKELAAAREAIDDEHSDGRPGAREGIDIPALERELTELIRMLGKSRDVQVVRARLHEVAEGYPRDLVPDSVRERIFSELDHEEQRTAKRVTMGLENPRYLALLDALDEVVEAAGEMEAPTDAQRVRSGRTKEIVSSGKKGFGKGRSGAPTSDPVVQGAQRQFKRFDKARARVEDELESLNLTLAQREELTHTLRKRNKALRRTAASINSKEMPQVVSLRSASERLHDVLGDVQDSVTARQWIRRISRRAEAAGEPTFGFGVLFEHERFSSERALEGFADEAATVSAAFKEMQDSQRKLRAARNQKKQKQKQKKKSKDKK</sequence>
<dbReference type="AlphaFoldDB" id="A0A173LLA7"/>
<feature type="region of interest" description="Disordered" evidence="2">
    <location>
        <begin position="549"/>
        <end position="579"/>
    </location>
</feature>
<evidence type="ECO:0000256" key="1">
    <source>
        <dbReference type="SAM" id="Coils"/>
    </source>
</evidence>
<gene>
    <name evidence="5" type="ORF">BJL86_1305</name>
</gene>
<dbReference type="RefSeq" id="WP_067478468.1">
    <property type="nucleotide sequence ID" value="NZ_CP015961.1"/>
</dbReference>
<evidence type="ECO:0000256" key="2">
    <source>
        <dbReference type="SAM" id="MobiDB-lite"/>
    </source>
</evidence>
<dbReference type="OrthoDB" id="9777271at2"/>
<evidence type="ECO:0008006" key="7">
    <source>
        <dbReference type="Google" id="ProtNLM"/>
    </source>
</evidence>
<dbReference type="SMART" id="SM01118">
    <property type="entry name" value="CYTH"/>
    <property type="match status" value="1"/>
</dbReference>
<evidence type="ECO:0000259" key="4">
    <source>
        <dbReference type="PROSITE" id="PS51708"/>
    </source>
</evidence>
<dbReference type="Proteomes" id="UP000186104">
    <property type="component" value="Chromosome"/>
</dbReference>